<keyword evidence="1" id="KW-0812">Transmembrane</keyword>
<dbReference type="KEGG" id="bxi:BK049_11510"/>
<protein>
    <submittedName>
        <fullName evidence="2">Uncharacterized protein</fullName>
    </submittedName>
</protein>
<feature type="transmembrane region" description="Helical" evidence="1">
    <location>
        <begin position="60"/>
        <end position="81"/>
    </location>
</feature>
<sequence>MMELLICLIAVVVIHELGHILMVMLCNKIEKRPLFDYVVMIDWKHVSIVHETFARPSFNMMVALAGPLFPVICSAVLFLIWKHPMTHPLLLFSLLNTMMLHPACPDGKNITASLKEMKGEK</sequence>
<evidence type="ECO:0000256" key="1">
    <source>
        <dbReference type="SAM" id="Phobius"/>
    </source>
</evidence>
<keyword evidence="1" id="KW-0472">Membrane</keyword>
<organism evidence="2 3">
    <name type="scientific">Bacillus xiamenensis</name>
    <dbReference type="NCBI Taxonomy" id="1178537"/>
    <lineage>
        <taxon>Bacteria</taxon>
        <taxon>Bacillati</taxon>
        <taxon>Bacillota</taxon>
        <taxon>Bacilli</taxon>
        <taxon>Bacillales</taxon>
        <taxon>Bacillaceae</taxon>
        <taxon>Bacillus</taxon>
    </lineage>
</organism>
<gene>
    <name evidence="2" type="ORF">BK049_11510</name>
</gene>
<evidence type="ECO:0000313" key="2">
    <source>
        <dbReference type="EMBL" id="AOZ89256.1"/>
    </source>
</evidence>
<accession>A0AAC9NB75</accession>
<reference evidence="2 3" key="1">
    <citation type="submission" date="2016-10" db="EMBL/GenBank/DDBJ databases">
        <title>Whole genome sequence of hyper active fibrinolysis bacterium Bacillus pumilus strain VV3 isolated from fermented rice.</title>
        <authorList>
            <person name="Mariadas V.A."/>
            <person name="Vijayaraghavan P."/>
            <person name="Dhandapani V."/>
        </authorList>
    </citation>
    <scope>NUCLEOTIDE SEQUENCE [LARGE SCALE GENOMIC DNA]</scope>
    <source>
        <strain evidence="2 3">VV3</strain>
    </source>
</reference>
<evidence type="ECO:0000313" key="3">
    <source>
        <dbReference type="Proteomes" id="UP000177709"/>
    </source>
</evidence>
<dbReference type="Proteomes" id="UP000177709">
    <property type="component" value="Chromosome"/>
</dbReference>
<dbReference type="RefSeq" id="WP_071168545.1">
    <property type="nucleotide sequence ID" value="NZ_CP017786.1"/>
</dbReference>
<name>A0AAC9NB75_9BACI</name>
<proteinExistence type="predicted"/>
<keyword evidence="1" id="KW-1133">Transmembrane helix</keyword>
<dbReference type="EMBL" id="CP017786">
    <property type="protein sequence ID" value="AOZ89256.1"/>
    <property type="molecule type" value="Genomic_DNA"/>
</dbReference>
<dbReference type="AlphaFoldDB" id="A0AAC9NB75"/>